<gene>
    <name evidence="6" type="ORF">GCM10011501_33140</name>
</gene>
<dbReference type="Gene3D" id="3.40.50.300">
    <property type="entry name" value="P-loop containing nucleotide triphosphate hydrolases"/>
    <property type="match status" value="1"/>
</dbReference>
<dbReference type="Proteomes" id="UP000626370">
    <property type="component" value="Unassembled WGS sequence"/>
</dbReference>
<evidence type="ECO:0000256" key="3">
    <source>
        <dbReference type="ARBA" id="ARBA00022741"/>
    </source>
</evidence>
<keyword evidence="2" id="KW-0813">Transport</keyword>
<keyword evidence="3" id="KW-0547">Nucleotide-binding</keyword>
<proteinExistence type="inferred from homology"/>
<dbReference type="EMBL" id="BNAH01000016">
    <property type="protein sequence ID" value="GHF01026.1"/>
    <property type="molecule type" value="Genomic_DNA"/>
</dbReference>
<name>A0ABQ3J494_9GAMM</name>
<evidence type="ECO:0000313" key="6">
    <source>
        <dbReference type="EMBL" id="GHF01026.1"/>
    </source>
</evidence>
<reference evidence="7" key="1">
    <citation type="journal article" date="2019" name="Int. J. Syst. Evol. Microbiol.">
        <title>The Global Catalogue of Microorganisms (GCM) 10K type strain sequencing project: providing services to taxonomists for standard genome sequencing and annotation.</title>
        <authorList>
            <consortium name="The Broad Institute Genomics Platform"/>
            <consortium name="The Broad Institute Genome Sequencing Center for Infectious Disease"/>
            <person name="Wu L."/>
            <person name="Ma J."/>
        </authorList>
    </citation>
    <scope>NUCLEOTIDE SEQUENCE [LARGE SCALE GENOMIC DNA]</scope>
    <source>
        <strain evidence="7">CGMCC 1.15922</strain>
    </source>
</reference>
<keyword evidence="4 6" id="KW-0067">ATP-binding</keyword>
<evidence type="ECO:0000313" key="7">
    <source>
        <dbReference type="Proteomes" id="UP000626370"/>
    </source>
</evidence>
<dbReference type="PROSITE" id="PS50893">
    <property type="entry name" value="ABC_TRANSPORTER_2"/>
    <property type="match status" value="1"/>
</dbReference>
<dbReference type="Pfam" id="PF00005">
    <property type="entry name" value="ABC_tran"/>
    <property type="match status" value="1"/>
</dbReference>
<organism evidence="6 7">
    <name type="scientific">Thalassotalea profundi</name>
    <dbReference type="NCBI Taxonomy" id="2036687"/>
    <lineage>
        <taxon>Bacteria</taxon>
        <taxon>Pseudomonadati</taxon>
        <taxon>Pseudomonadota</taxon>
        <taxon>Gammaproteobacteria</taxon>
        <taxon>Alteromonadales</taxon>
        <taxon>Colwelliaceae</taxon>
        <taxon>Thalassotalea</taxon>
    </lineage>
</organism>
<evidence type="ECO:0000259" key="5">
    <source>
        <dbReference type="PROSITE" id="PS50893"/>
    </source>
</evidence>
<comment type="caution">
    <text evidence="6">The sequence shown here is derived from an EMBL/GenBank/DDBJ whole genome shotgun (WGS) entry which is preliminary data.</text>
</comment>
<dbReference type="SUPFAM" id="SSF52540">
    <property type="entry name" value="P-loop containing nucleoside triphosphate hydrolases"/>
    <property type="match status" value="1"/>
</dbReference>
<dbReference type="InterPro" id="IPR027417">
    <property type="entry name" value="P-loop_NTPase"/>
</dbReference>
<protein>
    <submittedName>
        <fullName evidence="6">ABC transporter ATP-binding protein</fullName>
    </submittedName>
</protein>
<evidence type="ECO:0000256" key="2">
    <source>
        <dbReference type="ARBA" id="ARBA00022448"/>
    </source>
</evidence>
<dbReference type="RefSeq" id="WP_189379379.1">
    <property type="nucleotide sequence ID" value="NZ_BNAH01000016.1"/>
</dbReference>
<evidence type="ECO:0000256" key="4">
    <source>
        <dbReference type="ARBA" id="ARBA00022840"/>
    </source>
</evidence>
<evidence type="ECO:0000256" key="1">
    <source>
        <dbReference type="ARBA" id="ARBA00005417"/>
    </source>
</evidence>
<dbReference type="SMART" id="SM00382">
    <property type="entry name" value="AAA"/>
    <property type="match status" value="1"/>
</dbReference>
<keyword evidence="7" id="KW-1185">Reference proteome</keyword>
<dbReference type="CDD" id="cd03230">
    <property type="entry name" value="ABC_DR_subfamily_A"/>
    <property type="match status" value="1"/>
</dbReference>
<feature type="domain" description="ABC transporter" evidence="5">
    <location>
        <begin position="2"/>
        <end position="231"/>
    </location>
</feature>
<accession>A0ABQ3J494</accession>
<dbReference type="GO" id="GO:0005524">
    <property type="term" value="F:ATP binding"/>
    <property type="evidence" value="ECO:0007669"/>
    <property type="project" value="UniProtKB-KW"/>
</dbReference>
<comment type="similarity">
    <text evidence="1">Belongs to the ABC transporter superfamily.</text>
</comment>
<dbReference type="InterPro" id="IPR003593">
    <property type="entry name" value="AAA+_ATPase"/>
</dbReference>
<dbReference type="PANTHER" id="PTHR43335:SF4">
    <property type="entry name" value="ABC TRANSPORTER, ATP-BINDING PROTEIN"/>
    <property type="match status" value="1"/>
</dbReference>
<sequence>MLNVKNLTRSYGSFIAVDDVSFSIKKGEIIGLLGHNGAGKTTIMKIVSGYLEADKGDVFLDSISLNNNAKLLQQHLGYLPENLPVYPEMNVAEYLDYAADLKGLTGNNKVAEIKRVIQATELSVKLLSPIDTLSRGYKQRVGVAQAILGNPKLLILDEPTNGLDPEQTQHMRTLIKDIAQNATVILSTHIMQEVSALCDRVLILKSGQMVLDEKLEALQHSKHLIVETNCKNIDMIKNISGVKCVKEIEEGKLLVEMSKQGFSHVIGSDISKAVIESGASLFALYPRKRDLETIFNQINSDQFSSGKKTDKEVPNAA</sequence>
<dbReference type="InterPro" id="IPR003439">
    <property type="entry name" value="ABC_transporter-like_ATP-bd"/>
</dbReference>
<dbReference type="PANTHER" id="PTHR43335">
    <property type="entry name" value="ABC TRANSPORTER, ATP-BINDING PROTEIN"/>
    <property type="match status" value="1"/>
</dbReference>